<organism evidence="1 2">
    <name type="scientific">Dioscorea alata</name>
    <name type="common">Purple yam</name>
    <dbReference type="NCBI Taxonomy" id="55571"/>
    <lineage>
        <taxon>Eukaryota</taxon>
        <taxon>Viridiplantae</taxon>
        <taxon>Streptophyta</taxon>
        <taxon>Embryophyta</taxon>
        <taxon>Tracheophyta</taxon>
        <taxon>Spermatophyta</taxon>
        <taxon>Magnoliopsida</taxon>
        <taxon>Liliopsida</taxon>
        <taxon>Dioscoreales</taxon>
        <taxon>Dioscoreaceae</taxon>
        <taxon>Dioscorea</taxon>
    </lineage>
</organism>
<accession>A0ACB7WLK0</accession>
<keyword evidence="2" id="KW-1185">Reference proteome</keyword>
<evidence type="ECO:0000313" key="2">
    <source>
        <dbReference type="Proteomes" id="UP000827976"/>
    </source>
</evidence>
<sequence>MAEFVVTSVATKLSQMVTQELILLHGVSDEVEWMERELRWIKCFLKDADAKGKRDERVKNWVNDVTELAYRAEAAIDSFLIQVRQCKGDPSWINRFKPKVWIARHHVGVEISKIKKRLNEIKAAKETYGIQNLGEGGDASNLISIRRRRHFSPHYSDDADIIGLVNDEKILLERLMNQQQHGSCVISIVGIGGLGKTTLAWKLYRSNAASNHFHKCIWLTVSQQNSLIDLLRKLLKQVAGMTVDLENKEENYLIDMINDSLRAQRILIVLDDIWQEDVCIRMQGIFQNVNNGSRVLITTRFVNVAKRADPRSTPYQLQLLNDDESMKLLLKKAFLYEDDDQANCCSSELLNIGRHLMRKCSGLPLALVVLGGFLSIRDKTPVEWRRVLETMDWEAQGISTCQEILALSYEDLPHHMKLCFLYFCAYPEDYEIYGIELIRKWVAEGFIPQEGTKTSEDIAEAILEELIQRSLIHVNKRKSNGSVKTCGVHDLLLDFARSMAKKDRFLTVCSDQNDQPISSALSHRVAVHISNYELTNEINTRHDGLRTLMAFPLVQFYLCDHKIVSSMFRFQFLRVLDFGRGGCLSRLPKEIKLMIHLRYLRLFGVHDSGRPSVPSSIGDLQLLETIDIVCAAHMPITLWKIKTLRHVLLLRCTPPQSLKLEDLHTLDSVTFGSHETINWSFPNLRKLKVLISKEHHGAMLTHLLRELGHLISLHINAEEGCHIEINTTKGFPFHNRLLSLTLHGPWPTGNTLSELPIYLTKLELRDSGLKEDPMPKLERLQYLVTLKFFGNVYLGETMLCSAGRFPRLETLFITGWFSDKVRSFGLTCVWNSLPNLEEWRVESGAMPKLTFLRLTACENLKMLPDLQHVMNLQILELFVMSQELMLRAEEQTGEDWYKIQHVSKRTLSLRGKSDIL</sequence>
<keyword evidence="1" id="KW-0378">Hydrolase</keyword>
<dbReference type="EMBL" id="CM037013">
    <property type="protein sequence ID" value="KAH7689000.1"/>
    <property type="molecule type" value="Genomic_DNA"/>
</dbReference>
<comment type="caution">
    <text evidence="1">The sequence shown here is derived from an EMBL/GenBank/DDBJ whole genome shotgun (WGS) entry which is preliminary data.</text>
</comment>
<gene>
    <name evidence="1" type="ORF">IHE45_03G066600</name>
</gene>
<dbReference type="Proteomes" id="UP000827976">
    <property type="component" value="Chromosome 3"/>
</dbReference>
<protein>
    <submittedName>
        <fullName evidence="1">P-loop containing nucleoside triphosphate hydrolase protein</fullName>
    </submittedName>
</protein>
<evidence type="ECO:0000313" key="1">
    <source>
        <dbReference type="EMBL" id="KAH7689000.1"/>
    </source>
</evidence>
<proteinExistence type="predicted"/>
<name>A0ACB7WLK0_DIOAL</name>
<reference evidence="2" key="1">
    <citation type="journal article" date="2022" name="Nat. Commun.">
        <title>Chromosome evolution and the genetic basis of agronomically important traits in greater yam.</title>
        <authorList>
            <person name="Bredeson J.V."/>
            <person name="Lyons J.B."/>
            <person name="Oniyinde I.O."/>
            <person name="Okereke N.R."/>
            <person name="Kolade O."/>
            <person name="Nnabue I."/>
            <person name="Nwadili C.O."/>
            <person name="Hribova E."/>
            <person name="Parker M."/>
            <person name="Nwogha J."/>
            <person name="Shu S."/>
            <person name="Carlson J."/>
            <person name="Kariba R."/>
            <person name="Muthemba S."/>
            <person name="Knop K."/>
            <person name="Barton G.J."/>
            <person name="Sherwood A.V."/>
            <person name="Lopez-Montes A."/>
            <person name="Asiedu R."/>
            <person name="Jamnadass R."/>
            <person name="Muchugi A."/>
            <person name="Goodstein D."/>
            <person name="Egesi C.N."/>
            <person name="Featherston J."/>
            <person name="Asfaw A."/>
            <person name="Simpson G.G."/>
            <person name="Dolezel J."/>
            <person name="Hendre P.S."/>
            <person name="Van Deynze A."/>
            <person name="Kumar P.L."/>
            <person name="Obidiegwu J.E."/>
            <person name="Bhattacharjee R."/>
            <person name="Rokhsar D.S."/>
        </authorList>
    </citation>
    <scope>NUCLEOTIDE SEQUENCE [LARGE SCALE GENOMIC DNA]</scope>
    <source>
        <strain evidence="2">cv. TDa95/00328</strain>
    </source>
</reference>